<dbReference type="InterPro" id="IPR019051">
    <property type="entry name" value="Trp_biosyn_TM_oprn/chp"/>
</dbReference>
<feature type="compositionally biased region" description="Basic and acidic residues" evidence="1">
    <location>
        <begin position="198"/>
        <end position="221"/>
    </location>
</feature>
<protein>
    <submittedName>
        <fullName evidence="3">TIGR02234 family membrane protein</fullName>
    </submittedName>
</protein>
<keyword evidence="2" id="KW-1133">Transmembrane helix</keyword>
<sequence length="221" mass="21892">MVGVTAAAVPPPRPAEEAAAESPHRAAGRRSLAMALLLGAVGAALVLLAAGKTWSTGTAPSAASTVPVSVTGKTVTGLPDALALVGLAALVAVFAVRRVGRLVVSVLLALCGAGTIAACVTGVGDTRALSAAAAKASGLTGTAVQHVGHTGWPWAAAAGGLLLLLAGALAVVRGATWPAMSSRYERADGPRTPRAARRAPDPEHPGEMWKALDRGEDPTAD</sequence>
<reference evidence="3 4" key="1">
    <citation type="submission" date="2022-06" db="EMBL/GenBank/DDBJ databases">
        <title>Draft genome sequence of type strain Streptomyces rubrisoli DSM 42083.</title>
        <authorList>
            <person name="Duangmal K."/>
            <person name="Klaysubun C."/>
        </authorList>
    </citation>
    <scope>NUCLEOTIDE SEQUENCE [LARGE SCALE GENOMIC DNA]</scope>
    <source>
        <strain evidence="3 4">DSM 42083</strain>
    </source>
</reference>
<organism evidence="3 4">
    <name type="scientific">Streptantibioticus rubrisoli</name>
    <dbReference type="NCBI Taxonomy" id="1387313"/>
    <lineage>
        <taxon>Bacteria</taxon>
        <taxon>Bacillati</taxon>
        <taxon>Actinomycetota</taxon>
        <taxon>Actinomycetes</taxon>
        <taxon>Kitasatosporales</taxon>
        <taxon>Streptomycetaceae</taxon>
        <taxon>Streptantibioticus</taxon>
    </lineage>
</organism>
<gene>
    <name evidence="3" type="ORF">NON19_28925</name>
</gene>
<dbReference type="EMBL" id="JANFNH010000052">
    <property type="protein sequence ID" value="MCQ4045956.1"/>
    <property type="molecule type" value="Genomic_DNA"/>
</dbReference>
<feature type="region of interest" description="Disordered" evidence="1">
    <location>
        <begin position="183"/>
        <end position="221"/>
    </location>
</feature>
<dbReference type="NCBIfam" id="TIGR02234">
    <property type="entry name" value="trp_oprn_chp"/>
    <property type="match status" value="1"/>
</dbReference>
<dbReference type="Proteomes" id="UP001206206">
    <property type="component" value="Unassembled WGS sequence"/>
</dbReference>
<feature type="transmembrane region" description="Helical" evidence="2">
    <location>
        <begin position="32"/>
        <end position="54"/>
    </location>
</feature>
<keyword evidence="2" id="KW-0812">Transmembrane</keyword>
<keyword evidence="2" id="KW-0472">Membrane</keyword>
<proteinExistence type="predicted"/>
<keyword evidence="4" id="KW-1185">Reference proteome</keyword>
<comment type="caution">
    <text evidence="3">The sequence shown here is derived from an EMBL/GenBank/DDBJ whole genome shotgun (WGS) entry which is preliminary data.</text>
</comment>
<feature type="transmembrane region" description="Helical" evidence="2">
    <location>
        <begin position="154"/>
        <end position="176"/>
    </location>
</feature>
<accession>A0ABT1PKQ2</accession>
<evidence type="ECO:0000313" key="4">
    <source>
        <dbReference type="Proteomes" id="UP001206206"/>
    </source>
</evidence>
<evidence type="ECO:0000313" key="3">
    <source>
        <dbReference type="EMBL" id="MCQ4045956.1"/>
    </source>
</evidence>
<feature type="transmembrane region" description="Helical" evidence="2">
    <location>
        <begin position="102"/>
        <end position="123"/>
    </location>
</feature>
<dbReference type="InterPro" id="IPR011746">
    <property type="entry name" value="Trp_synth-assoc_CHP"/>
</dbReference>
<feature type="transmembrane region" description="Helical" evidence="2">
    <location>
        <begin position="74"/>
        <end position="95"/>
    </location>
</feature>
<feature type="region of interest" description="Disordered" evidence="1">
    <location>
        <begin position="1"/>
        <end position="23"/>
    </location>
</feature>
<dbReference type="Pfam" id="PF09534">
    <property type="entry name" value="Trp_oprn_chp"/>
    <property type="match status" value="1"/>
</dbReference>
<evidence type="ECO:0000256" key="1">
    <source>
        <dbReference type="SAM" id="MobiDB-lite"/>
    </source>
</evidence>
<evidence type="ECO:0000256" key="2">
    <source>
        <dbReference type="SAM" id="Phobius"/>
    </source>
</evidence>
<name>A0ABT1PKQ2_9ACTN</name>